<feature type="region of interest" description="Disordered" evidence="1">
    <location>
        <begin position="134"/>
        <end position="159"/>
    </location>
</feature>
<accession>A0A9W8CTT5</accession>
<feature type="compositionally biased region" description="Basic and acidic residues" evidence="1">
    <location>
        <begin position="138"/>
        <end position="149"/>
    </location>
</feature>
<feature type="compositionally biased region" description="Basic and acidic residues" evidence="1">
    <location>
        <begin position="428"/>
        <end position="440"/>
    </location>
</feature>
<dbReference type="OrthoDB" id="5598758at2759"/>
<gene>
    <name evidence="2" type="ORF">LPJ53_000481</name>
</gene>
<evidence type="ECO:0008006" key="4">
    <source>
        <dbReference type="Google" id="ProtNLM"/>
    </source>
</evidence>
<feature type="region of interest" description="Disordered" evidence="1">
    <location>
        <begin position="1021"/>
        <end position="1071"/>
    </location>
</feature>
<name>A0A9W8CTT5_9FUNG</name>
<feature type="compositionally biased region" description="Polar residues" evidence="1">
    <location>
        <begin position="546"/>
        <end position="560"/>
    </location>
</feature>
<organism evidence="2 3">
    <name type="scientific">Coemansia erecta</name>
    <dbReference type="NCBI Taxonomy" id="147472"/>
    <lineage>
        <taxon>Eukaryota</taxon>
        <taxon>Fungi</taxon>
        <taxon>Fungi incertae sedis</taxon>
        <taxon>Zoopagomycota</taxon>
        <taxon>Kickxellomycotina</taxon>
        <taxon>Kickxellomycetes</taxon>
        <taxon>Kickxellales</taxon>
        <taxon>Kickxellaceae</taxon>
        <taxon>Coemansia</taxon>
    </lineage>
</organism>
<dbReference type="EMBL" id="JANBOJ010000007">
    <property type="protein sequence ID" value="KAJ1725349.1"/>
    <property type="molecule type" value="Genomic_DNA"/>
</dbReference>
<sequence length="1318" mass="142159">MADDNSFCADSAIGFLQRKSRFYGWSKSLYCLDSRGITRFSSERPPPLENGSPGDDASATKVVIGSIGDIDPTSITRLKRKQHIRMSQIVDISVKGQRDIVISLKSDMHTLRAQNPGDCGLWLEAFHFFSTSTSGSERSGDASSERHSADVTIDESQSRRSMATTVAATEAPSFTIQCPEMPALPLDLLGPSTGGSDSISKFVLDETVLGSVIKNSAGEDSRTMGWLPSTANLLDVPDLSANGSTLASSATDASAVESPGDDTICLQKYVPAPAPSPKQGHPNIGSDKLALESNGAEVDVENFDADVFFDEESMQSAPGNDHPSEAFIGSVAPGASNTAAVSKVLALPGRTSVLNAGSLIDHSGSCGFGDIFSLMQDPHTYETPAQGMDSLQSPFALDFSSATSAGAPHLDRMDVEQVGSSDQGSANKAKDSRATSKDVENSGNDNNNNDSDDNDDDDGDVPLGTILAEQEAGRAHTAMKASSTSESRAATAPNNALPCTVAEKSLLDTATVDLAGALIDNADLTNWDLSFDTAPSAVASNQVTNAISGTDNYQPDSANSEPGVIRTDSKPTPQSHQQLPPLSAALLSSPDHHRLGRRIPDLHQSRATIANLGAHQDAPQSGEQSKPAGVHPKMLSKYSDSFSSSRALLSTLGRNGRFTSIQDEVTGRSNHLSSMPASVANARNIPIVQYESVEPVDNGVSKVVRGQIARDIIEKEAERKPDMAVRRMRRVKSESKVVPLKAIRLKLNGSIINNSESIYRSSNASSGGLRHNITTNQMDTVPLKQLQPHLHSSALPLQNGDAAIGINLTKDTSSSPDAFGEFSEIRERLKLAEERKRLEQRARIHDKDGVDNVRIADIIQNRQDLSLAEQIEERRRMQLAKQQALLSQQLEQQRIEMETQRLNMELQQQHEHFKRQSLHPSQHGGDNYASQWMQMQDAYNGISPGYTHPLQPQPSTRPVSSQGYFSPYAAGHGRQMVSNSMTRPTTPVAAYESNVLSSGRPFSHYSGHSQMTDHHSFDVSNRVPVRSNTTGTRRQAGAAFIRSTQPAHNDAKSVRSGASTESWQSHDGHTSARTSIYAKTDPAYNGSVYVTSPAIAPMTVKRSHSFATASGRHGHASGRQRMGTIPYDSIPPVPPLPQTSRAYSQYGYQYAAAQGPHGYAHPGNGAWGVPPHIPGPMPRHAAYPGQHMGYNPGSHGSFNSHGYGDRSVADMQKMVRKRAEMTPDAPSLLQRLDQARDTGLLPGRHVEKLPYSQGAYQNLNANRIIREGVNPQYFGDGDTLLIDRVYESEKTRSALLKKISRNYTGIGGESAPPAVFNH</sequence>
<keyword evidence="3" id="KW-1185">Reference proteome</keyword>
<feature type="region of interest" description="Disordered" evidence="1">
    <location>
        <begin position="546"/>
        <end position="578"/>
    </location>
</feature>
<feature type="region of interest" description="Disordered" evidence="1">
    <location>
        <begin position="417"/>
        <end position="493"/>
    </location>
</feature>
<feature type="compositionally biased region" description="Low complexity" evidence="1">
    <location>
        <begin position="481"/>
        <end position="492"/>
    </location>
</feature>
<feature type="compositionally biased region" description="Acidic residues" evidence="1">
    <location>
        <begin position="450"/>
        <end position="460"/>
    </location>
</feature>
<evidence type="ECO:0000256" key="1">
    <source>
        <dbReference type="SAM" id="MobiDB-lite"/>
    </source>
</evidence>
<evidence type="ECO:0000313" key="3">
    <source>
        <dbReference type="Proteomes" id="UP001149813"/>
    </source>
</evidence>
<reference evidence="2" key="1">
    <citation type="submission" date="2022-07" db="EMBL/GenBank/DDBJ databases">
        <title>Phylogenomic reconstructions and comparative analyses of Kickxellomycotina fungi.</title>
        <authorList>
            <person name="Reynolds N.K."/>
            <person name="Stajich J.E."/>
            <person name="Barry K."/>
            <person name="Grigoriev I.V."/>
            <person name="Crous P."/>
            <person name="Smith M.E."/>
        </authorList>
    </citation>
    <scope>NUCLEOTIDE SEQUENCE</scope>
    <source>
        <strain evidence="2">NBRC 32514</strain>
    </source>
</reference>
<evidence type="ECO:0000313" key="2">
    <source>
        <dbReference type="EMBL" id="KAJ1725349.1"/>
    </source>
</evidence>
<dbReference type="Proteomes" id="UP001149813">
    <property type="component" value="Unassembled WGS sequence"/>
</dbReference>
<protein>
    <recommendedName>
        <fullName evidence="4">PH domain-containing protein</fullName>
    </recommendedName>
</protein>
<proteinExistence type="predicted"/>
<comment type="caution">
    <text evidence="2">The sequence shown here is derived from an EMBL/GenBank/DDBJ whole genome shotgun (WGS) entry which is preliminary data.</text>
</comment>